<evidence type="ECO:0000313" key="3">
    <source>
        <dbReference type="EMBL" id="KUG19958.1"/>
    </source>
</evidence>
<feature type="region of interest" description="Disordered" evidence="1">
    <location>
        <begin position="90"/>
        <end position="124"/>
    </location>
</feature>
<protein>
    <submittedName>
        <fullName evidence="3">Uncharacterized protein</fullName>
    </submittedName>
</protein>
<proteinExistence type="predicted"/>
<feature type="region of interest" description="Disordered" evidence="1">
    <location>
        <begin position="38"/>
        <end position="72"/>
    </location>
</feature>
<feature type="compositionally biased region" description="Low complexity" evidence="1">
    <location>
        <begin position="99"/>
        <end position="113"/>
    </location>
</feature>
<keyword evidence="2" id="KW-0472">Membrane</keyword>
<evidence type="ECO:0000256" key="2">
    <source>
        <dbReference type="SAM" id="Phobius"/>
    </source>
</evidence>
<feature type="transmembrane region" description="Helical" evidence="2">
    <location>
        <begin position="131"/>
        <end position="151"/>
    </location>
</feature>
<name>A0A0W8FGC9_9ZZZZ</name>
<gene>
    <name evidence="3" type="ORF">ASZ90_010307</name>
</gene>
<sequence length="157" mass="16067">MNKKKRGLLAALVLMAFVVVALFVLSGDTLEDEIDTEFRPATNSDGSFVPPHDGGPGSEDVNDTDRKPGSNIPIIHAFKSVGGFLPKGGAGGAVGNPGVGNSASGNPSAPGSSDNNIPERVEESEITVPEFPTPALSAGLLIGFACVASAVRRKRQA</sequence>
<reference evidence="3" key="1">
    <citation type="journal article" date="2015" name="Proc. Natl. Acad. Sci. U.S.A.">
        <title>Networks of energetic and metabolic interactions define dynamics in microbial communities.</title>
        <authorList>
            <person name="Embree M."/>
            <person name="Liu J.K."/>
            <person name="Al-Bassam M.M."/>
            <person name="Zengler K."/>
        </authorList>
    </citation>
    <scope>NUCLEOTIDE SEQUENCE</scope>
</reference>
<accession>A0A0W8FGC9</accession>
<keyword evidence="2" id="KW-0812">Transmembrane</keyword>
<comment type="caution">
    <text evidence="3">The sequence shown here is derived from an EMBL/GenBank/DDBJ whole genome shotgun (WGS) entry which is preliminary data.</text>
</comment>
<dbReference type="EMBL" id="LNQE01001241">
    <property type="protein sequence ID" value="KUG19958.1"/>
    <property type="molecule type" value="Genomic_DNA"/>
</dbReference>
<organism evidence="3">
    <name type="scientific">hydrocarbon metagenome</name>
    <dbReference type="NCBI Taxonomy" id="938273"/>
    <lineage>
        <taxon>unclassified sequences</taxon>
        <taxon>metagenomes</taxon>
        <taxon>ecological metagenomes</taxon>
    </lineage>
</organism>
<keyword evidence="2" id="KW-1133">Transmembrane helix</keyword>
<dbReference type="AlphaFoldDB" id="A0A0W8FGC9"/>
<evidence type="ECO:0000256" key="1">
    <source>
        <dbReference type="SAM" id="MobiDB-lite"/>
    </source>
</evidence>